<dbReference type="AlphaFoldDB" id="A0AAE9ZVT3"/>
<dbReference type="Proteomes" id="UP001218638">
    <property type="component" value="Chromosome"/>
</dbReference>
<name>A0AAE9ZVT3_9BACT</name>
<sequence>MSTVDEIEAGIEKLTPTDKSRVADWLNTRLVTETPAMLAAIDEADRSLIEEGGVSVEEARRDLRRWITE</sequence>
<organism evidence="1 2">
    <name type="scientific">Synoicihabitans lomoniglobus</name>
    <dbReference type="NCBI Taxonomy" id="2909285"/>
    <lineage>
        <taxon>Bacteria</taxon>
        <taxon>Pseudomonadati</taxon>
        <taxon>Verrucomicrobiota</taxon>
        <taxon>Opitutia</taxon>
        <taxon>Opitutales</taxon>
        <taxon>Opitutaceae</taxon>
        <taxon>Synoicihabitans</taxon>
    </lineage>
</organism>
<keyword evidence="2" id="KW-1185">Reference proteome</keyword>
<proteinExistence type="predicted"/>
<evidence type="ECO:0000313" key="2">
    <source>
        <dbReference type="Proteomes" id="UP001218638"/>
    </source>
</evidence>
<protein>
    <submittedName>
        <fullName evidence="1">Uncharacterized protein</fullName>
    </submittedName>
</protein>
<gene>
    <name evidence="1" type="ORF">PXH66_13675</name>
</gene>
<accession>A0AAE9ZVT3</accession>
<dbReference type="EMBL" id="CP119075">
    <property type="protein sequence ID" value="WED63383.1"/>
    <property type="molecule type" value="Genomic_DNA"/>
</dbReference>
<dbReference type="KEGG" id="slom:PXH66_13675"/>
<dbReference type="RefSeq" id="WP_330928373.1">
    <property type="nucleotide sequence ID" value="NZ_CP119075.1"/>
</dbReference>
<evidence type="ECO:0000313" key="1">
    <source>
        <dbReference type="EMBL" id="WED63383.1"/>
    </source>
</evidence>
<reference evidence="1" key="1">
    <citation type="submission" date="2023-03" db="EMBL/GenBank/DDBJ databases">
        <title>Lomoglobus Profundus gen. nov., sp. nov., a novel member of the phylum Verrucomicrobia, isolated from deep-marine sediment of South China Sea.</title>
        <authorList>
            <person name="Ahmad T."/>
            <person name="Ishaq S.E."/>
            <person name="Wang F."/>
        </authorList>
    </citation>
    <scope>NUCLEOTIDE SEQUENCE</scope>
    <source>
        <strain evidence="1">LMO-M01</strain>
    </source>
</reference>